<evidence type="ECO:0008006" key="3">
    <source>
        <dbReference type="Google" id="ProtNLM"/>
    </source>
</evidence>
<dbReference type="Proteomes" id="UP001159428">
    <property type="component" value="Unassembled WGS sequence"/>
</dbReference>
<keyword evidence="2" id="KW-1185">Reference proteome</keyword>
<protein>
    <recommendedName>
        <fullName evidence="3">DUF4105 domain-containing protein</fullName>
    </recommendedName>
</protein>
<comment type="caution">
    <text evidence="1">The sequence shown here is derived from an EMBL/GenBank/DDBJ whole genome shotgun (WGS) entry which is preliminary data.</text>
</comment>
<reference evidence="1 2" key="1">
    <citation type="submission" date="2022-05" db="EMBL/GenBank/DDBJ databases">
        <authorList>
            <consortium name="Genoscope - CEA"/>
            <person name="William W."/>
        </authorList>
    </citation>
    <scope>NUCLEOTIDE SEQUENCE [LARGE SCALE GENOMIC DNA]</scope>
</reference>
<organism evidence="1 2">
    <name type="scientific">Pocillopora meandrina</name>
    <dbReference type="NCBI Taxonomy" id="46732"/>
    <lineage>
        <taxon>Eukaryota</taxon>
        <taxon>Metazoa</taxon>
        <taxon>Cnidaria</taxon>
        <taxon>Anthozoa</taxon>
        <taxon>Hexacorallia</taxon>
        <taxon>Scleractinia</taxon>
        <taxon>Astrocoeniina</taxon>
        <taxon>Pocilloporidae</taxon>
        <taxon>Pocillopora</taxon>
    </lineage>
</organism>
<proteinExistence type="predicted"/>
<dbReference type="AlphaFoldDB" id="A0AAU9Y3Y4"/>
<accession>A0AAU9Y3Y4</accession>
<evidence type="ECO:0000313" key="1">
    <source>
        <dbReference type="EMBL" id="CAH3165450.1"/>
    </source>
</evidence>
<sequence>MSYSFIFCLISTCTHRLCEMSKFNGTKTTKGGSENGILVFNTGPGTRHFSHDSLRQKISVHRGIDHSEKLKEMRLYKVPLVGWQLTQVVFNHQFVVIYSSSWWWSIERDIEKILLQRSKFPSVVRNYNEGFLRKFPVVEIKRGDCKGAMKNLIEFLHCKGELKTEYDFLLNNCKTLANNVFDRFVAEGTVKRTFNVL</sequence>
<gene>
    <name evidence="1" type="ORF">PMEA_00003525</name>
</gene>
<name>A0AAU9Y3Y4_9CNID</name>
<dbReference type="EMBL" id="CALNXJ010000118">
    <property type="protein sequence ID" value="CAH3165450.1"/>
    <property type="molecule type" value="Genomic_DNA"/>
</dbReference>
<evidence type="ECO:0000313" key="2">
    <source>
        <dbReference type="Proteomes" id="UP001159428"/>
    </source>
</evidence>